<dbReference type="AlphaFoldDB" id="A0A654DHR8"/>
<accession>A0A654DHR8</accession>
<evidence type="ECO:0000313" key="1">
    <source>
        <dbReference type="EMBL" id="VXD04727.1"/>
    </source>
</evidence>
<sequence length="52" mass="5642">MAGVSWAPEAIKCLPSYDAEKGNFNTEQAKVHLAIAGRTTDGWYTMGKVDVL</sequence>
<gene>
    <name evidence="1" type="ORF">SPHINGO8BC_60294</name>
</gene>
<organism evidence="1 2">
    <name type="scientific">Sphingobacterium multivorum</name>
    <dbReference type="NCBI Taxonomy" id="28454"/>
    <lineage>
        <taxon>Bacteria</taxon>
        <taxon>Pseudomonadati</taxon>
        <taxon>Bacteroidota</taxon>
        <taxon>Sphingobacteriia</taxon>
        <taxon>Sphingobacteriales</taxon>
        <taxon>Sphingobacteriaceae</taxon>
        <taxon>Sphingobacterium</taxon>
    </lineage>
</organism>
<evidence type="ECO:0000313" key="2">
    <source>
        <dbReference type="Proteomes" id="UP000432350"/>
    </source>
</evidence>
<protein>
    <submittedName>
        <fullName evidence="1">Uncharacterized protein</fullName>
    </submittedName>
</protein>
<name>A0A654DHR8_SPHMU</name>
<dbReference type="EMBL" id="CABWMV010000025">
    <property type="protein sequence ID" value="VXD04727.1"/>
    <property type="molecule type" value="Genomic_DNA"/>
</dbReference>
<dbReference type="RefSeq" id="WP_159332921.1">
    <property type="nucleotide sequence ID" value="NZ_CP068086.1"/>
</dbReference>
<proteinExistence type="predicted"/>
<reference evidence="1 2" key="1">
    <citation type="submission" date="2019-10" db="EMBL/GenBank/DDBJ databases">
        <authorList>
            <person name="Karimi E."/>
        </authorList>
    </citation>
    <scope>NUCLEOTIDE SEQUENCE [LARGE SCALE GENOMIC DNA]</scope>
    <source>
        <strain evidence="1">Sphingobacterium sp. 8BC</strain>
    </source>
</reference>
<dbReference type="Proteomes" id="UP000432350">
    <property type="component" value="Unassembled WGS sequence"/>
</dbReference>